<evidence type="ECO:0000313" key="1">
    <source>
        <dbReference type="EMBL" id="TDY38988.1"/>
    </source>
</evidence>
<dbReference type="Proteomes" id="UP000294581">
    <property type="component" value="Unassembled WGS sequence"/>
</dbReference>
<gene>
    <name evidence="1" type="ORF">C7445_1271</name>
</gene>
<organism evidence="1 2">
    <name type="scientific">Alicyclobacillus sacchari</name>
    <dbReference type="NCBI Taxonomy" id="392010"/>
    <lineage>
        <taxon>Bacteria</taxon>
        <taxon>Bacillati</taxon>
        <taxon>Bacillota</taxon>
        <taxon>Bacilli</taxon>
        <taxon>Bacillales</taxon>
        <taxon>Alicyclobacillaceae</taxon>
        <taxon>Alicyclobacillus</taxon>
    </lineage>
</organism>
<dbReference type="AlphaFoldDB" id="A0A4R8L9X9"/>
<dbReference type="EMBL" id="SORF01000027">
    <property type="protein sequence ID" value="TDY38988.1"/>
    <property type="molecule type" value="Genomic_DNA"/>
</dbReference>
<name>A0A4R8L9X9_9BACL</name>
<comment type="caution">
    <text evidence="1">The sequence shown here is derived from an EMBL/GenBank/DDBJ whole genome shotgun (WGS) entry which is preliminary data.</text>
</comment>
<evidence type="ECO:0000313" key="2">
    <source>
        <dbReference type="Proteomes" id="UP000294581"/>
    </source>
</evidence>
<dbReference type="RefSeq" id="WP_134161205.1">
    <property type="nucleotide sequence ID" value="NZ_BSUS01000001.1"/>
</dbReference>
<accession>A0A4R8L9X9</accession>
<sequence>MTTFDISITDISRFFAVTMGKTGFQLFEKLQSLQAVYGVRTDTYEIFPLLTLEQVGKKLRVSSQYMHSTWTTMLAQRGKRKRRYFTELAHVDLVAERNKAAALIVIELVRLIVTAGSQGKPNIQLYTLEKYVPQLRVIRESARPNKLKNRDLKRIFSRVYPLLESKTELGRTFVDFETKKLIPTVEQFNESIRVHHQGYRQLDWRLLK</sequence>
<proteinExistence type="predicted"/>
<reference evidence="1 2" key="1">
    <citation type="submission" date="2019-03" db="EMBL/GenBank/DDBJ databases">
        <title>Genomic Encyclopedia of Type Strains, Phase IV (KMG-IV): sequencing the most valuable type-strain genomes for metagenomic binning, comparative biology and taxonomic classification.</title>
        <authorList>
            <person name="Goeker M."/>
        </authorList>
    </citation>
    <scope>NUCLEOTIDE SEQUENCE [LARGE SCALE GENOMIC DNA]</scope>
    <source>
        <strain evidence="1 2">DSM 17974</strain>
    </source>
</reference>
<protein>
    <submittedName>
        <fullName evidence="1">Uncharacterized protein</fullName>
    </submittedName>
</protein>
<keyword evidence="2" id="KW-1185">Reference proteome</keyword>